<dbReference type="InterPro" id="IPR036291">
    <property type="entry name" value="NAD(P)-bd_dom_sf"/>
</dbReference>
<protein>
    <submittedName>
        <fullName evidence="2">NAD-dependent dehydratase</fullName>
    </submittedName>
</protein>
<accession>A0A178MD26</accession>
<name>A0A178MD26_9CHLR</name>
<dbReference type="Pfam" id="PF01370">
    <property type="entry name" value="Epimerase"/>
    <property type="match status" value="1"/>
</dbReference>
<dbReference type="PANTHER" id="PTHR43245:SF23">
    <property type="entry name" value="NAD(P)-BINDING DOMAIN-CONTAINING PROTEIN"/>
    <property type="match status" value="1"/>
</dbReference>
<dbReference type="STRING" id="1707952.A6A03_01390"/>
<reference evidence="2 3" key="1">
    <citation type="submission" date="2016-04" db="EMBL/GenBank/DDBJ databases">
        <title>Chloroflexus islandicus sp. nov., a thermophilic filamentous anoxygenic phototrophic bacterium from geyser Strokkur (Iceland).</title>
        <authorList>
            <person name="Gaisin V.A."/>
            <person name="Kalashnikov A.M."/>
            <person name="Sukhacheva M.V."/>
            <person name="Grouzdev D.S."/>
            <person name="Ivanov T.M."/>
            <person name="Kuznetsov B."/>
            <person name="Gorlenko V.M."/>
        </authorList>
    </citation>
    <scope>NUCLEOTIDE SEQUENCE [LARGE SCALE GENOMIC DNA]</scope>
    <source>
        <strain evidence="3">isl-2</strain>
    </source>
</reference>
<dbReference type="InterPro" id="IPR001509">
    <property type="entry name" value="Epimerase_deHydtase"/>
</dbReference>
<organism evidence="2 3">
    <name type="scientific">Chloroflexus islandicus</name>
    <dbReference type="NCBI Taxonomy" id="1707952"/>
    <lineage>
        <taxon>Bacteria</taxon>
        <taxon>Bacillati</taxon>
        <taxon>Chloroflexota</taxon>
        <taxon>Chloroflexia</taxon>
        <taxon>Chloroflexales</taxon>
        <taxon>Chloroflexineae</taxon>
        <taxon>Chloroflexaceae</taxon>
        <taxon>Chloroflexus</taxon>
    </lineage>
</organism>
<dbReference type="Proteomes" id="UP000078287">
    <property type="component" value="Unassembled WGS sequence"/>
</dbReference>
<dbReference type="SUPFAM" id="SSF51735">
    <property type="entry name" value="NAD(P)-binding Rossmann-fold domains"/>
    <property type="match status" value="1"/>
</dbReference>
<dbReference type="AlphaFoldDB" id="A0A178MD26"/>
<dbReference type="OrthoDB" id="9803061at2"/>
<dbReference type="CDD" id="cd08946">
    <property type="entry name" value="SDR_e"/>
    <property type="match status" value="1"/>
</dbReference>
<keyword evidence="3" id="KW-1185">Reference proteome</keyword>
<evidence type="ECO:0000313" key="3">
    <source>
        <dbReference type="Proteomes" id="UP000078287"/>
    </source>
</evidence>
<evidence type="ECO:0000259" key="1">
    <source>
        <dbReference type="Pfam" id="PF01370"/>
    </source>
</evidence>
<dbReference type="Gene3D" id="3.40.50.720">
    <property type="entry name" value="NAD(P)-binding Rossmann-like Domain"/>
    <property type="match status" value="1"/>
</dbReference>
<gene>
    <name evidence="2" type="ORF">A6A03_01390</name>
</gene>
<feature type="domain" description="NAD-dependent epimerase/dehydratase" evidence="1">
    <location>
        <begin position="3"/>
        <end position="237"/>
    </location>
</feature>
<dbReference type="RefSeq" id="WP_066786468.1">
    <property type="nucleotide sequence ID" value="NZ_LWQS01000049.1"/>
</dbReference>
<evidence type="ECO:0000313" key="2">
    <source>
        <dbReference type="EMBL" id="OAN45945.1"/>
    </source>
</evidence>
<dbReference type="EMBL" id="LWQS01000049">
    <property type="protein sequence ID" value="OAN45945.1"/>
    <property type="molecule type" value="Genomic_DNA"/>
</dbReference>
<comment type="caution">
    <text evidence="2">The sequence shown here is derived from an EMBL/GenBank/DDBJ whole genome shotgun (WGS) entry which is preliminary data.</text>
</comment>
<proteinExistence type="predicted"/>
<dbReference type="PANTHER" id="PTHR43245">
    <property type="entry name" value="BIFUNCTIONAL POLYMYXIN RESISTANCE PROTEIN ARNA"/>
    <property type="match status" value="1"/>
</dbReference>
<dbReference type="InterPro" id="IPR050177">
    <property type="entry name" value="Lipid_A_modif_metabolic_enz"/>
</dbReference>
<sequence length="342" mass="37953">MKVLLTGSGGYIGIVTAPYLMERGHEVVGIDTGYYESGWLYHSGQRQPQLIVQDIRRLAAEDLAGFDAIVHMAELSNDPLGQLNRALTFQINHQGSVTLAQAAKAAGVTRFVYMSSCSVYGIGEEGEIKTEESAVNPQTAYAECKVLVERDLAQMADDDFSPVFLRNATAFGPSPRQRFDVVLNNLAGLAWTTGKIAMISDGTPWRPLVHILDIAHAVACALEAPREAIHNQIFNVGDSRHNYRVREIAEIVAEVFPGCELTFGRNDGDNRSYRVDFSKIATRLPGFACRYDAKAGAQQLRAVFERIGMTREIFEAPPYTRLKMLRHLIATNQLDAELFWRS</sequence>